<dbReference type="InterPro" id="IPR004850">
    <property type="entry name" value="NtA_dom"/>
</dbReference>
<feature type="disulfide bond" evidence="4">
    <location>
        <begin position="551"/>
        <end position="560"/>
    </location>
</feature>
<dbReference type="Pfam" id="PF00090">
    <property type="entry name" value="TSP_1"/>
    <property type="match status" value="2"/>
</dbReference>
<dbReference type="Pfam" id="PF25024">
    <property type="entry name" value="EGF_TEN"/>
    <property type="match status" value="1"/>
</dbReference>
<dbReference type="SMART" id="SM00210">
    <property type="entry name" value="TSPN"/>
    <property type="match status" value="1"/>
</dbReference>
<feature type="domain" description="EGF-like" evidence="5">
    <location>
        <begin position="659"/>
        <end position="690"/>
    </location>
</feature>
<feature type="disulfide bond" evidence="4">
    <location>
        <begin position="599"/>
        <end position="609"/>
    </location>
</feature>
<dbReference type="InterPro" id="IPR050969">
    <property type="entry name" value="Dev_Signal_Modulators"/>
</dbReference>
<dbReference type="FunFam" id="2.10.25.10:FF:000020">
    <property type="entry name" value="Latent-transforming growth factor beta-binding protein 1"/>
    <property type="match status" value="1"/>
</dbReference>
<gene>
    <name evidence="7" type="primary">106074349</name>
</gene>
<dbReference type="SUPFAM" id="SSF82895">
    <property type="entry name" value="TSP-1 type 1 repeat"/>
    <property type="match status" value="2"/>
</dbReference>
<evidence type="ECO:0000256" key="2">
    <source>
        <dbReference type="ARBA" id="ARBA00022737"/>
    </source>
</evidence>
<reference evidence="7" key="1">
    <citation type="submission" date="2020-05" db="UniProtKB">
        <authorList>
            <consortium name="EnsemblMetazoa"/>
        </authorList>
    </citation>
    <scope>IDENTIFICATION</scope>
    <source>
        <strain evidence="7">BB02</strain>
    </source>
</reference>
<evidence type="ECO:0000313" key="8">
    <source>
        <dbReference type="Proteomes" id="UP000076420"/>
    </source>
</evidence>
<dbReference type="Gene3D" id="2.10.25.10">
    <property type="entry name" value="Laminin"/>
    <property type="match status" value="6"/>
</dbReference>
<dbReference type="PANTHER" id="PTHR14949:SF56">
    <property type="entry name" value="EGF-LIKE-DOMAIN, MULTIPLE 7"/>
    <property type="match status" value="1"/>
</dbReference>
<evidence type="ECO:0000256" key="3">
    <source>
        <dbReference type="ARBA" id="ARBA00023157"/>
    </source>
</evidence>
<feature type="disulfide bond" evidence="4">
    <location>
        <begin position="617"/>
        <end position="626"/>
    </location>
</feature>
<sequence length="749" mass="83620">MRYRHCLVLSLVYSVVHWSHIALSCVLLLQGWTPLSVRERAARGEIAALGTVLRTFKDQRTEDGTYTAEFRLDTVYKGHDLLSKVTRSVAPGNVYNISNFGNKTQCFADVEAGERYILFLTVYSGQLSAQYEDLFGAASDFDESDEEEVINYLGWNHWTPWSPCNAGCSGGQQIRRRTCSRANSSDCIGVEAEVRTCNLFSCEVSHDLLTLMRVRELPIGVTKSSNQSETYTISKQAKLSLPISQIYQKTFPPTFSLLTKVKVGHRRTRSYFFVISDVQGKQQVALFLGKNIKFQYLGNNYVFKMDIAENVWHSIALSVDATTVTLYADCHNVIRKRLRSREEFLGTNLMMSIGPYFSQYGGQFEGEVEQLVLSSDSEVAKSQCGLILLDQNAVNNFYEMKTPFQYTTAKPIVYGSQWSAWSACSATCGQGMQTRALFCQANIVSGDSCVPVSPLPTQTRICYFGSCQVCSPACENGGTCIHGICSCAHNYTGTYCQNRLCDAPCLHEGICTANGKCSCTISYTGTFCQYPVCNPPCQNGGSCVQPDVCSCPTEWTGPTCAEKKITCPKGCYNGGKCVAPNVCSCPVGFYGKRCQKVLCEPRCQNGGVCVSPELCICPQGYHGSRCQKVKCNVHCMNGGTCLPPNQCRCPPLFYGKLCQREVCRLICFNGGRCNNNRCTCPPGFEGKHCERRSCIFEQIQIPQRRTYRKVIQEEYTVPCDLRPYHTCRRTRLKYVLITKETYRTIYTCS</sequence>
<feature type="domain" description="EGF-like" evidence="5">
    <location>
        <begin position="529"/>
        <end position="561"/>
    </location>
</feature>
<evidence type="ECO:0008006" key="9">
    <source>
        <dbReference type="Google" id="ProtNLM"/>
    </source>
</evidence>
<feature type="domain" description="EGF-like" evidence="5">
    <location>
        <begin position="595"/>
        <end position="627"/>
    </location>
</feature>
<dbReference type="GO" id="GO:0005576">
    <property type="term" value="C:extracellular region"/>
    <property type="evidence" value="ECO:0007669"/>
    <property type="project" value="TreeGrafter"/>
</dbReference>
<dbReference type="KEGG" id="bgt:106074349"/>
<evidence type="ECO:0000256" key="4">
    <source>
        <dbReference type="PROSITE-ProRule" id="PRU00076"/>
    </source>
</evidence>
<dbReference type="STRING" id="6526.A0A2C9LKC8"/>
<dbReference type="CDD" id="cd00054">
    <property type="entry name" value="EGF_CA"/>
    <property type="match status" value="1"/>
</dbReference>
<organism evidence="7 8">
    <name type="scientific">Biomphalaria glabrata</name>
    <name type="common">Bloodfluke planorb</name>
    <name type="synonym">Freshwater snail</name>
    <dbReference type="NCBI Taxonomy" id="6526"/>
    <lineage>
        <taxon>Eukaryota</taxon>
        <taxon>Metazoa</taxon>
        <taxon>Spiralia</taxon>
        <taxon>Lophotrochozoa</taxon>
        <taxon>Mollusca</taxon>
        <taxon>Gastropoda</taxon>
        <taxon>Heterobranchia</taxon>
        <taxon>Euthyneura</taxon>
        <taxon>Panpulmonata</taxon>
        <taxon>Hygrophila</taxon>
        <taxon>Lymnaeoidea</taxon>
        <taxon>Planorbidae</taxon>
        <taxon>Biomphalaria</taxon>
    </lineage>
</organism>
<proteinExistence type="predicted"/>
<dbReference type="InterPro" id="IPR048287">
    <property type="entry name" value="TSPN-like_N"/>
</dbReference>
<dbReference type="GO" id="GO:0043113">
    <property type="term" value="P:receptor clustering"/>
    <property type="evidence" value="ECO:0007669"/>
    <property type="project" value="InterPro"/>
</dbReference>
<dbReference type="InterPro" id="IPR008993">
    <property type="entry name" value="TIMP-like_OB-fold"/>
</dbReference>
<accession>A0A2C9LKC8</accession>
<evidence type="ECO:0000259" key="5">
    <source>
        <dbReference type="PROSITE" id="PS50026"/>
    </source>
</evidence>
<dbReference type="PROSITE" id="PS01186">
    <property type="entry name" value="EGF_2"/>
    <property type="match status" value="2"/>
</dbReference>
<feature type="domain" description="NtA" evidence="6">
    <location>
        <begin position="25"/>
        <end position="163"/>
    </location>
</feature>
<dbReference type="SMART" id="SM00209">
    <property type="entry name" value="TSP1"/>
    <property type="match status" value="2"/>
</dbReference>
<dbReference type="OrthoDB" id="382013at2759"/>
<dbReference type="GO" id="GO:0005886">
    <property type="term" value="C:plasma membrane"/>
    <property type="evidence" value="ECO:0007669"/>
    <property type="project" value="GOC"/>
</dbReference>
<dbReference type="InterPro" id="IPR000884">
    <property type="entry name" value="TSP1_rpt"/>
</dbReference>
<dbReference type="Proteomes" id="UP000076420">
    <property type="component" value="Unassembled WGS sequence"/>
</dbReference>
<dbReference type="GO" id="GO:0009986">
    <property type="term" value="C:cell surface"/>
    <property type="evidence" value="ECO:0007669"/>
    <property type="project" value="TreeGrafter"/>
</dbReference>
<dbReference type="PROSITE" id="PS50092">
    <property type="entry name" value="TSP1"/>
    <property type="match status" value="2"/>
</dbReference>
<dbReference type="Gene3D" id="2.60.120.200">
    <property type="match status" value="1"/>
</dbReference>
<evidence type="ECO:0000256" key="1">
    <source>
        <dbReference type="ARBA" id="ARBA00022729"/>
    </source>
</evidence>
<keyword evidence="2" id="KW-0677">Repeat</keyword>
<dbReference type="InterPro" id="IPR000742">
    <property type="entry name" value="EGF"/>
</dbReference>
<keyword evidence="1" id="KW-0732">Signal</keyword>
<dbReference type="InterPro" id="IPR036383">
    <property type="entry name" value="TSP1_rpt_sf"/>
</dbReference>
<dbReference type="AlphaFoldDB" id="A0A2C9LKC8"/>
<dbReference type="PROSITE" id="PS50026">
    <property type="entry name" value="EGF_3"/>
    <property type="match status" value="3"/>
</dbReference>
<keyword evidence="4" id="KW-0245">EGF-like domain</keyword>
<dbReference type="PROSITE" id="PS51257">
    <property type="entry name" value="PROKAR_LIPOPROTEIN"/>
    <property type="match status" value="1"/>
</dbReference>
<protein>
    <recommendedName>
        <fullName evidence="9">EGF-like domain-containing protein</fullName>
    </recommendedName>
</protein>
<feature type="disulfide bond" evidence="4">
    <location>
        <begin position="680"/>
        <end position="689"/>
    </location>
</feature>
<dbReference type="SMART" id="SM00181">
    <property type="entry name" value="EGF"/>
    <property type="match status" value="7"/>
</dbReference>
<feature type="disulfide bond" evidence="4">
    <location>
        <begin position="663"/>
        <end position="673"/>
    </location>
</feature>
<comment type="caution">
    <text evidence="4">Lacks conserved residue(s) required for the propagation of feature annotation.</text>
</comment>
<dbReference type="Gene3D" id="2.20.100.10">
    <property type="entry name" value="Thrombospondin type-1 (TSP1) repeat"/>
    <property type="match status" value="2"/>
</dbReference>
<keyword evidence="3 4" id="KW-1015">Disulfide bond</keyword>
<dbReference type="InterPro" id="IPR013320">
    <property type="entry name" value="ConA-like_dom_sf"/>
</dbReference>
<dbReference type="SUPFAM" id="SSF49899">
    <property type="entry name" value="Concanavalin A-like lectins/glucanases"/>
    <property type="match status" value="1"/>
</dbReference>
<dbReference type="GO" id="GO:0005102">
    <property type="term" value="F:signaling receptor binding"/>
    <property type="evidence" value="ECO:0007669"/>
    <property type="project" value="TreeGrafter"/>
</dbReference>
<dbReference type="Gene3D" id="2.40.50.120">
    <property type="match status" value="1"/>
</dbReference>
<dbReference type="PANTHER" id="PTHR14949">
    <property type="entry name" value="EGF-LIKE-DOMAIN, MULTIPLE 7, 8"/>
    <property type="match status" value="1"/>
</dbReference>
<dbReference type="EnsemblMetazoa" id="BGLB032091-RB">
    <property type="protein sequence ID" value="BGLB032091-PB"/>
    <property type="gene ID" value="BGLB032091"/>
</dbReference>
<feature type="disulfide bond" evidence="4">
    <location>
        <begin position="533"/>
        <end position="543"/>
    </location>
</feature>
<evidence type="ECO:0000313" key="7">
    <source>
        <dbReference type="EnsemblMetazoa" id="BGLB032091-PB"/>
    </source>
</evidence>
<evidence type="ECO:0000259" key="6">
    <source>
        <dbReference type="PROSITE" id="PS51121"/>
    </source>
</evidence>
<dbReference type="VEuPathDB" id="VectorBase:BGLAX_033831"/>
<dbReference type="GO" id="GO:0043236">
    <property type="term" value="F:laminin binding"/>
    <property type="evidence" value="ECO:0007669"/>
    <property type="project" value="InterPro"/>
</dbReference>
<dbReference type="SUPFAM" id="SSF50242">
    <property type="entry name" value="TIMP-like"/>
    <property type="match status" value="1"/>
</dbReference>
<name>A0A2C9LKC8_BIOGL</name>
<dbReference type="VEuPathDB" id="VectorBase:BGLB032091"/>
<dbReference type="PROSITE" id="PS00022">
    <property type="entry name" value="EGF_1"/>
    <property type="match status" value="3"/>
</dbReference>
<dbReference type="PROSITE" id="PS51121">
    <property type="entry name" value="NTA"/>
    <property type="match status" value="1"/>
</dbReference>